<evidence type="ECO:0000313" key="3">
    <source>
        <dbReference type="Proteomes" id="UP000717515"/>
    </source>
</evidence>
<evidence type="ECO:0000313" key="2">
    <source>
        <dbReference type="EMBL" id="KAG9326295.1"/>
    </source>
</evidence>
<feature type="compositionally biased region" description="Low complexity" evidence="1">
    <location>
        <begin position="1"/>
        <end position="14"/>
    </location>
</feature>
<sequence length="2140" mass="241317">MMTTTATSSASSAAAPPPVLPASEEDFLQTLLSKRFRFRANYLQQLVQAHGEALVPLLTQLLVTEPAVLSIPIVRPVQNEADLAPDGSNPNPEADIHPLHFPQSNSASRYLQRNTGITMAITLANQKSRSALELLLFAVNHPNQHNKKRIVQCLATCATDDEILGVVRDSAPAVLDSLVSALINQKRKDLARAILGKPKKDIVMAETQLPLSTRFRKALEEAKEYKREKVWDEYASLLDVVNQPAKNLCEEGENIKDVILHLQETLPPLFAWDESNPELRAPKLASLVDKYLIALLHYDIERTMRILKATSWQVRGNGKKREKVYSVHIPAGMLDNKKARNFWCRRKDQGEMLQDYVLSLINVENGILVKSGKLHLPFNGLLRCCRGPVVDRLVRTALGLLEADEFKIYIEATCRERNATIDNILQFAVAGVLNLTTRLGGCSAIEDRLSGTTYFHSTLNELITQSISAAMAAIRVQTHESAFNHRLYDTVLKPLIQLERKQQGDPGQAPLKRFPPLAQHLFDNIISLLKPKSRKDLVIQYIIKDLLQILAPRDTSVYAIPDNKLAPAFSSIPPWSNSKVFHAGVVSCLKKTGKGMVHLDDVWINHFCDLAPSLTPSQRDETVRLIKALPTFKALINEREGVIALPMLRTLCDNLELRQEIVGPLVLCDKKDREVDLGDNLSEWAGFLDIRIPNVRAFLVKETSKPAFEDRVMWITAILRATWSTRDSSEWLKTLKWLVPKVRNEILPNLAILSVNLLPVSRQVPRQYLDDATLEQAQELSALYLAMDAQNAAAVSPCQGITNFIDTVASEAICRFAGRPDHPFFQMGAEIPWRRVVNRQGELTALGSYRMSILTPGYAEEEYERREDYEMARRQMVAKDEEYETKEGQSLGNYLILEGQEEDFVQAWVQIYYSRWLSVKSVMDPEVEGDDVQAFKTARPEIWHDICTTAHQTLGWRWKNSPTLVSYLDEQLELLASSGTKNYGSDSVLHWDWSGASDEPQLVYYANQYVSQLGSAYDENWMQENQDLHPWYKRFRENRLVSTDYHTEVSLRERECVVKDGEKDHSHHSRRRVRKHMVQDGKKDPTRYEELILELLRMSNSAIHLSCVKNYLSTQRPDLLSDEHLSMTKSIIGRFNQVDTAVPWDFFVRTPSLLTPHQCELLKSRHLLGMTDTASPFKKRVEHAQAFIVLPTTTVEDVANALSIPSLPSRIIEALLMFLPTLSEPASTLQLLLAPVYVQSSLARTAIHAVENALKCVPLSLAPNFILPLFPPVGERQQKVTVQKEGIRLACSSMRLVSDPRISGLIEELLLRPEQHLHSDVRVVILQAILRLLIAPEAKEERYQSRVEWIWRNLELTANSDVFKKSGVATVLLAVMPTIKTQQDPPTIVASGMTRNPVYSATLNDLAQVRIPEALVDRYVEEVLIPMCAAPTGDSRDDKDLIDIRNLALQVLIQNEGWVTTQNARGFAKDWRCEASKLPVEEDKAQLWRLYVLGIAQCVGKEVQEAMANGQEATVAWQELITIVKDEVNRYLDKTQSRTMRLKAMDRITAMNLGSNFLFKNFDKAVRCGAFKSDERDLAKPLLDERIESVTWRMALQRELAAFRPHANMTQDQINQEAMRILLLIVQYSNRYLSENHDVRSWVYQELLSKANTNSGLRRFIGHALLKPQGDMIDWIHVDDVALTILQQRKGVFTLKEIGVFVERLANQDRPGFYWNNHARISTVFESEIGQLYKHHDGKLTREMVYLTSEVLTPLMARARAAGWVKGPDAAMIFSIVSRQMPLMCAAFPKDIGALLHHRTVQELESCVRHPLPDQMTNLVNFGAQALRLGREGDQTYSAAHSLYGISPATTLLLEAILGGSVADLDLSSFIAPHSLPWEAEYGRLYYLPGNSDVKTSCASTLREADEVWHQSLERHSAFLKPMKQAIEAASLKPVSPIVANQYRGFAIAQLTSHPKFILMRPFVYLDFIRLALTAPETTLTVAVVCSQMVNAFTPTKDESAVGFAYNWAPPLGLALNMAEYLLDEVREEAAIEGAREAQVIEKLTASFLFSWTNAVVLTEFGKHLAEAEDLSVLEARYHALVERLCEHGSGGQSLALQLMDFVPGGVKAAAVLELEESTDIDDYDEDENSDYNFGSDDEM</sequence>
<comment type="caution">
    <text evidence="2">The sequence shown here is derived from an EMBL/GenBank/DDBJ whole genome shotgun (WGS) entry which is preliminary data.</text>
</comment>
<gene>
    <name evidence="2" type="ORF">KVV02_004032</name>
</gene>
<organism evidence="2 3">
    <name type="scientific">Mortierella alpina</name>
    <name type="common">Oleaginous fungus</name>
    <name type="synonym">Mortierella renispora</name>
    <dbReference type="NCBI Taxonomy" id="64518"/>
    <lineage>
        <taxon>Eukaryota</taxon>
        <taxon>Fungi</taxon>
        <taxon>Fungi incertae sedis</taxon>
        <taxon>Mucoromycota</taxon>
        <taxon>Mortierellomycotina</taxon>
        <taxon>Mortierellomycetes</taxon>
        <taxon>Mortierellales</taxon>
        <taxon>Mortierellaceae</taxon>
        <taxon>Mortierella</taxon>
    </lineage>
</organism>
<dbReference type="Proteomes" id="UP000717515">
    <property type="component" value="Unassembled WGS sequence"/>
</dbReference>
<name>A0A9P8AB39_MORAP</name>
<feature type="region of interest" description="Disordered" evidence="1">
    <location>
        <begin position="1"/>
        <end position="20"/>
    </location>
</feature>
<feature type="region of interest" description="Disordered" evidence="1">
    <location>
        <begin position="2118"/>
        <end position="2140"/>
    </location>
</feature>
<dbReference type="EMBL" id="JAIFTL010000022">
    <property type="protein sequence ID" value="KAG9326295.1"/>
    <property type="molecule type" value="Genomic_DNA"/>
</dbReference>
<protein>
    <submittedName>
        <fullName evidence="2">Uncharacterized protein</fullName>
    </submittedName>
</protein>
<feature type="compositionally biased region" description="Basic residues" evidence="1">
    <location>
        <begin position="1066"/>
        <end position="1076"/>
    </location>
</feature>
<proteinExistence type="predicted"/>
<evidence type="ECO:0000256" key="1">
    <source>
        <dbReference type="SAM" id="MobiDB-lite"/>
    </source>
</evidence>
<reference evidence="2" key="1">
    <citation type="submission" date="2021-07" db="EMBL/GenBank/DDBJ databases">
        <title>Draft genome of Mortierella alpina, strain LL118, isolated from an aspen leaf litter sample.</title>
        <authorList>
            <person name="Yang S."/>
            <person name="Vinatzer B.A."/>
        </authorList>
    </citation>
    <scope>NUCLEOTIDE SEQUENCE</scope>
    <source>
        <strain evidence="2">LL118</strain>
    </source>
</reference>
<accession>A0A9P8AB39</accession>
<feature type="region of interest" description="Disordered" evidence="1">
    <location>
        <begin position="1060"/>
        <end position="1080"/>
    </location>
</feature>